<reference evidence="1" key="1">
    <citation type="journal article" date="2021" name="New Phytol.">
        <title>Evolutionary innovations through gain and loss of genes in the ectomycorrhizal Boletales.</title>
        <authorList>
            <person name="Wu G."/>
            <person name="Miyauchi S."/>
            <person name="Morin E."/>
            <person name="Kuo A."/>
            <person name="Drula E."/>
            <person name="Varga T."/>
            <person name="Kohler A."/>
            <person name="Feng B."/>
            <person name="Cao Y."/>
            <person name="Lipzen A."/>
            <person name="Daum C."/>
            <person name="Hundley H."/>
            <person name="Pangilinan J."/>
            <person name="Johnson J."/>
            <person name="Barry K."/>
            <person name="LaButti K."/>
            <person name="Ng V."/>
            <person name="Ahrendt S."/>
            <person name="Min B."/>
            <person name="Choi I.G."/>
            <person name="Park H."/>
            <person name="Plett J.M."/>
            <person name="Magnuson J."/>
            <person name="Spatafora J.W."/>
            <person name="Nagy L.G."/>
            <person name="Henrissat B."/>
            <person name="Grigoriev I.V."/>
            <person name="Yang Z.L."/>
            <person name="Xu J."/>
            <person name="Martin F.M."/>
        </authorList>
    </citation>
    <scope>NUCLEOTIDE SEQUENCE</scope>
    <source>
        <strain evidence="1">ATCC 28755</strain>
    </source>
</reference>
<gene>
    <name evidence="1" type="ORF">BJ138DRAFT_1119166</name>
</gene>
<dbReference type="Proteomes" id="UP000790377">
    <property type="component" value="Unassembled WGS sequence"/>
</dbReference>
<keyword evidence="2" id="KW-1185">Reference proteome</keyword>
<name>A0ACB7ZU60_9AGAM</name>
<sequence length="205" mass="22583">MDDFIPLLDYTPAQPVLEQHRLALQRTTSFQPYPSFPVRKSLHRDSQLWAIGSRYSSRLYVAAHGLKAHGFEPSLPSPTHLSPVVLDSTSSSKMKTNLRPLNPTVLSNESHVDFENFGSLMPGGLDWTDDEPMLSTCPSPADISGRRPPTVDSVDEPLMMPGALVLDPPPVIYVIDAGTGEVLESLRHSFAQSEILDYSSMHSTN</sequence>
<protein>
    <submittedName>
        <fullName evidence="1">Uncharacterized protein</fullName>
    </submittedName>
</protein>
<evidence type="ECO:0000313" key="2">
    <source>
        <dbReference type="Proteomes" id="UP000790377"/>
    </source>
</evidence>
<evidence type="ECO:0000313" key="1">
    <source>
        <dbReference type="EMBL" id="KAH7904701.1"/>
    </source>
</evidence>
<accession>A0ACB7ZU60</accession>
<dbReference type="EMBL" id="MU268386">
    <property type="protein sequence ID" value="KAH7904701.1"/>
    <property type="molecule type" value="Genomic_DNA"/>
</dbReference>
<proteinExistence type="predicted"/>
<organism evidence="1 2">
    <name type="scientific">Hygrophoropsis aurantiaca</name>
    <dbReference type="NCBI Taxonomy" id="72124"/>
    <lineage>
        <taxon>Eukaryota</taxon>
        <taxon>Fungi</taxon>
        <taxon>Dikarya</taxon>
        <taxon>Basidiomycota</taxon>
        <taxon>Agaricomycotina</taxon>
        <taxon>Agaricomycetes</taxon>
        <taxon>Agaricomycetidae</taxon>
        <taxon>Boletales</taxon>
        <taxon>Coniophorineae</taxon>
        <taxon>Hygrophoropsidaceae</taxon>
        <taxon>Hygrophoropsis</taxon>
    </lineage>
</organism>
<comment type="caution">
    <text evidence="1">The sequence shown here is derived from an EMBL/GenBank/DDBJ whole genome shotgun (WGS) entry which is preliminary data.</text>
</comment>